<keyword evidence="1" id="KW-0472">Membrane</keyword>
<sequence length="151" mass="14985">MTAGDVTTGAAGTPGTVGASAPSWVLRVALALVCAGTVAATAAWTSASPAALVVLGALALGTAIAPGTHLPTALLTCCALAVLVDADGVTWWTALLVLGVHAVHVLAALAAVVPWSASVERVALRPSFERFVMVQAGAQLLVLLAWLVSPT</sequence>
<feature type="transmembrane region" description="Helical" evidence="1">
    <location>
        <begin position="24"/>
        <end position="44"/>
    </location>
</feature>
<feature type="transmembrane region" description="Helical" evidence="1">
    <location>
        <begin position="51"/>
        <end position="84"/>
    </location>
</feature>
<keyword evidence="1" id="KW-1133">Transmembrane helix</keyword>
<keyword evidence="1" id="KW-0812">Transmembrane</keyword>
<keyword evidence="3" id="KW-1185">Reference proteome</keyword>
<accession>A0A2P8EBQ5</accession>
<protein>
    <submittedName>
        <fullName evidence="2">Uncharacterized protein</fullName>
    </submittedName>
</protein>
<dbReference type="RefSeq" id="WP_106535886.1">
    <property type="nucleotide sequence ID" value="NZ_ML142898.1"/>
</dbReference>
<proteinExistence type="predicted"/>
<gene>
    <name evidence="2" type="ORF">CLV30_102283</name>
</gene>
<organism evidence="2 3">
    <name type="scientific">Haloactinopolyspora alba</name>
    <dbReference type="NCBI Taxonomy" id="648780"/>
    <lineage>
        <taxon>Bacteria</taxon>
        <taxon>Bacillati</taxon>
        <taxon>Actinomycetota</taxon>
        <taxon>Actinomycetes</taxon>
        <taxon>Jiangellales</taxon>
        <taxon>Jiangellaceae</taxon>
        <taxon>Haloactinopolyspora</taxon>
    </lineage>
</organism>
<reference evidence="2 3" key="1">
    <citation type="submission" date="2018-03" db="EMBL/GenBank/DDBJ databases">
        <title>Genomic Encyclopedia of Archaeal and Bacterial Type Strains, Phase II (KMG-II): from individual species to whole genera.</title>
        <authorList>
            <person name="Goeker M."/>
        </authorList>
    </citation>
    <scope>NUCLEOTIDE SEQUENCE [LARGE SCALE GENOMIC DNA]</scope>
    <source>
        <strain evidence="2 3">DSM 45211</strain>
    </source>
</reference>
<feature type="transmembrane region" description="Helical" evidence="1">
    <location>
        <begin position="128"/>
        <end position="148"/>
    </location>
</feature>
<feature type="transmembrane region" description="Helical" evidence="1">
    <location>
        <begin position="90"/>
        <end position="116"/>
    </location>
</feature>
<evidence type="ECO:0000256" key="1">
    <source>
        <dbReference type="SAM" id="Phobius"/>
    </source>
</evidence>
<evidence type="ECO:0000313" key="2">
    <source>
        <dbReference type="EMBL" id="PSL06894.1"/>
    </source>
</evidence>
<dbReference type="AlphaFoldDB" id="A0A2P8EBQ5"/>
<name>A0A2P8EBQ5_9ACTN</name>
<evidence type="ECO:0000313" key="3">
    <source>
        <dbReference type="Proteomes" id="UP000243528"/>
    </source>
</evidence>
<dbReference type="Proteomes" id="UP000243528">
    <property type="component" value="Unassembled WGS sequence"/>
</dbReference>
<dbReference type="EMBL" id="PYGE01000002">
    <property type="protein sequence ID" value="PSL06894.1"/>
    <property type="molecule type" value="Genomic_DNA"/>
</dbReference>
<comment type="caution">
    <text evidence="2">The sequence shown here is derived from an EMBL/GenBank/DDBJ whole genome shotgun (WGS) entry which is preliminary data.</text>
</comment>